<proteinExistence type="predicted"/>
<evidence type="ECO:0000313" key="2">
    <source>
        <dbReference type="Proteomes" id="UP001596180"/>
    </source>
</evidence>
<comment type="caution">
    <text evidence="1">The sequence shown here is derived from an EMBL/GenBank/DDBJ whole genome shotgun (WGS) entry which is preliminary data.</text>
</comment>
<dbReference type="Gene3D" id="1.10.3210.10">
    <property type="entry name" value="Hypothetical protein af1432"/>
    <property type="match status" value="1"/>
</dbReference>
<dbReference type="RefSeq" id="WP_381362564.1">
    <property type="nucleotide sequence ID" value="NZ_JBHSOA010000025.1"/>
</dbReference>
<dbReference type="Proteomes" id="UP001596180">
    <property type="component" value="Unassembled WGS sequence"/>
</dbReference>
<accession>A0ABW1DZZ4</accession>
<keyword evidence="2" id="KW-1185">Reference proteome</keyword>
<organism evidence="1 2">
    <name type="scientific">Streptomyces chlorus</name>
    <dbReference type="NCBI Taxonomy" id="887452"/>
    <lineage>
        <taxon>Bacteria</taxon>
        <taxon>Bacillati</taxon>
        <taxon>Actinomycetota</taxon>
        <taxon>Actinomycetes</taxon>
        <taxon>Kitasatosporales</taxon>
        <taxon>Streptomycetaceae</taxon>
        <taxon>Streptomyces</taxon>
    </lineage>
</organism>
<name>A0ABW1DZZ4_9ACTN</name>
<reference evidence="2" key="1">
    <citation type="journal article" date="2019" name="Int. J. Syst. Evol. Microbiol.">
        <title>The Global Catalogue of Microorganisms (GCM) 10K type strain sequencing project: providing services to taxonomists for standard genome sequencing and annotation.</title>
        <authorList>
            <consortium name="The Broad Institute Genomics Platform"/>
            <consortium name="The Broad Institute Genome Sequencing Center for Infectious Disease"/>
            <person name="Wu L."/>
            <person name="Ma J."/>
        </authorList>
    </citation>
    <scope>NUCLEOTIDE SEQUENCE [LARGE SCALE GENOMIC DNA]</scope>
    <source>
        <strain evidence="2">JCM 10411</strain>
    </source>
</reference>
<evidence type="ECO:0000313" key="1">
    <source>
        <dbReference type="EMBL" id="MFC5852749.1"/>
    </source>
</evidence>
<sequence length="252" mass="27958">MTDRTPPGRACLHELASQCRLPAHQPMDQMTLGWITDNRPANFDAAPSFPRPGLMLVPARSWFTTERQADSNHGVRHNARVSLLAVLLAQEYGLEGDDVAALCAAGAVHDCRRCDDRTDPGHGQRAAAWFRRRTDTVTRAMGCEVPAAALHRAAQAIAVHDVPYENFTAQQKCAYRRAPHLVDVLKAADCLDRYRLPLQRWWPDLARLRIPVPDWLPPAAFALVVRSEQAALDGADPQHALADARRFLTPGQ</sequence>
<dbReference type="EMBL" id="JBHSOA010000025">
    <property type="protein sequence ID" value="MFC5852749.1"/>
    <property type="molecule type" value="Genomic_DNA"/>
</dbReference>
<gene>
    <name evidence="1" type="ORF">ACFPZI_13165</name>
</gene>
<dbReference type="SUPFAM" id="SSF109604">
    <property type="entry name" value="HD-domain/PDEase-like"/>
    <property type="match status" value="1"/>
</dbReference>
<evidence type="ECO:0008006" key="3">
    <source>
        <dbReference type="Google" id="ProtNLM"/>
    </source>
</evidence>
<protein>
    <recommendedName>
        <fullName evidence="3">HD domain-containing protein</fullName>
    </recommendedName>
</protein>